<gene>
    <name evidence="1" type="primary">ORF5080</name>
</gene>
<proteinExistence type="predicted"/>
<dbReference type="EMBL" id="HACG01001889">
    <property type="protein sequence ID" value="CEK48754.1"/>
    <property type="molecule type" value="Transcribed_RNA"/>
</dbReference>
<protein>
    <submittedName>
        <fullName evidence="1">Uncharacterized protein</fullName>
    </submittedName>
</protein>
<reference evidence="1" key="1">
    <citation type="submission" date="2014-12" db="EMBL/GenBank/DDBJ databases">
        <title>Insight into the proteome of Arion vulgaris.</title>
        <authorList>
            <person name="Aradska J."/>
            <person name="Bulat T."/>
            <person name="Smidak R."/>
            <person name="Sarate P."/>
            <person name="Gangsoo J."/>
            <person name="Sialana F."/>
            <person name="Bilban M."/>
            <person name="Lubec G."/>
        </authorList>
    </citation>
    <scope>NUCLEOTIDE SEQUENCE</scope>
    <source>
        <tissue evidence="1">Skin</tissue>
    </source>
</reference>
<sequence length="154" mass="17729">MASSSHVGKTENSETIKKLMSLFHLLDPEDTSLLRAGKVNHDEVWERFNFIVRCSRKTADYYRSCRPYGIKGSFNYIVPRFIKSLRDCVLSHQWPQALKLVHTLCSEVKGTDSAVWKVGLACLYQDRDKNSRLVEQFVKQVHVLQTLSVVEVLL</sequence>
<organism evidence="1">
    <name type="scientific">Arion vulgaris</name>
    <dbReference type="NCBI Taxonomy" id="1028688"/>
    <lineage>
        <taxon>Eukaryota</taxon>
        <taxon>Metazoa</taxon>
        <taxon>Spiralia</taxon>
        <taxon>Lophotrochozoa</taxon>
        <taxon>Mollusca</taxon>
        <taxon>Gastropoda</taxon>
        <taxon>Heterobranchia</taxon>
        <taxon>Euthyneura</taxon>
        <taxon>Panpulmonata</taxon>
        <taxon>Eupulmonata</taxon>
        <taxon>Stylommatophora</taxon>
        <taxon>Helicina</taxon>
        <taxon>Arionoidea</taxon>
        <taxon>Arionidae</taxon>
        <taxon>Arion</taxon>
    </lineage>
</organism>
<accession>A0A0B6XXW0</accession>
<feature type="non-terminal residue" evidence="1">
    <location>
        <position position="154"/>
    </location>
</feature>
<evidence type="ECO:0000313" key="1">
    <source>
        <dbReference type="EMBL" id="CEK48754.1"/>
    </source>
</evidence>
<name>A0A0B6XXW0_9EUPU</name>
<dbReference type="AlphaFoldDB" id="A0A0B6XXW0"/>